<dbReference type="EMBL" id="JAGKSB010000004">
    <property type="protein sequence ID" value="MBP3942889.1"/>
    <property type="molecule type" value="Genomic_DNA"/>
</dbReference>
<evidence type="ECO:0000259" key="5">
    <source>
        <dbReference type="Pfam" id="PF25990"/>
    </source>
</evidence>
<dbReference type="Proteomes" id="UP000679691">
    <property type="component" value="Unassembled WGS sequence"/>
</dbReference>
<dbReference type="AlphaFoldDB" id="A0A8T4H7R1"/>
<reference evidence="6" key="1">
    <citation type="submission" date="2021-03" db="EMBL/GenBank/DDBJ databases">
        <authorList>
            <person name="Lu T."/>
            <person name="Wang Q."/>
            <person name="Han X."/>
        </authorList>
    </citation>
    <scope>NUCLEOTIDE SEQUENCE</scope>
    <source>
        <strain evidence="6">WQ 2009</strain>
    </source>
</reference>
<organism evidence="6 7">
    <name type="scientific">Rhinopithecimicrobium faecis</name>
    <dbReference type="NCBI Taxonomy" id="2820698"/>
    <lineage>
        <taxon>Bacteria</taxon>
        <taxon>Pseudomonadati</taxon>
        <taxon>Bacteroidota</taxon>
        <taxon>Sphingobacteriia</taxon>
        <taxon>Sphingobacteriales</taxon>
        <taxon>Sphingobacteriaceae</taxon>
        <taxon>Rhinopithecimicrobium</taxon>
    </lineage>
</organism>
<dbReference type="PANTHER" id="PTHR30469">
    <property type="entry name" value="MULTIDRUG RESISTANCE PROTEIN MDTA"/>
    <property type="match status" value="1"/>
</dbReference>
<comment type="similarity">
    <text evidence="1">Belongs to the membrane fusion protein (MFP) (TC 8.A.1) family.</text>
</comment>
<proteinExistence type="inferred from homology"/>
<dbReference type="GO" id="GO:0015562">
    <property type="term" value="F:efflux transmembrane transporter activity"/>
    <property type="evidence" value="ECO:0007669"/>
    <property type="project" value="TreeGrafter"/>
</dbReference>
<dbReference type="Gene3D" id="2.40.420.20">
    <property type="match status" value="1"/>
</dbReference>
<dbReference type="InterPro" id="IPR058636">
    <property type="entry name" value="Beta-barrel_YknX"/>
</dbReference>
<dbReference type="Pfam" id="PF25917">
    <property type="entry name" value="BSH_RND"/>
    <property type="match status" value="1"/>
</dbReference>
<feature type="coiled-coil region" evidence="2">
    <location>
        <begin position="105"/>
        <end position="132"/>
    </location>
</feature>
<dbReference type="Gene3D" id="2.40.30.170">
    <property type="match status" value="1"/>
</dbReference>
<evidence type="ECO:0000256" key="1">
    <source>
        <dbReference type="ARBA" id="ARBA00009477"/>
    </source>
</evidence>
<evidence type="ECO:0000313" key="7">
    <source>
        <dbReference type="Proteomes" id="UP000679691"/>
    </source>
</evidence>
<evidence type="ECO:0000259" key="3">
    <source>
        <dbReference type="Pfam" id="PF25917"/>
    </source>
</evidence>
<comment type="caution">
    <text evidence="6">The sequence shown here is derived from an EMBL/GenBank/DDBJ whole genome shotgun (WGS) entry which is preliminary data.</text>
</comment>
<evidence type="ECO:0000256" key="2">
    <source>
        <dbReference type="SAM" id="Coils"/>
    </source>
</evidence>
<dbReference type="GO" id="GO:1990281">
    <property type="term" value="C:efflux pump complex"/>
    <property type="evidence" value="ECO:0007669"/>
    <property type="project" value="TreeGrafter"/>
</dbReference>
<accession>A0A8T4H7R1</accession>
<name>A0A8T4H7R1_9SPHI</name>
<gene>
    <name evidence="6" type="ORF">J5U18_04805</name>
</gene>
<keyword evidence="7" id="KW-1185">Reference proteome</keyword>
<dbReference type="InterPro" id="IPR058625">
    <property type="entry name" value="MdtA-like_BSH"/>
</dbReference>
<dbReference type="Gene3D" id="2.40.50.100">
    <property type="match status" value="2"/>
</dbReference>
<sequence length="438" mass="47514">MAKQKRKLPKILLFTSLILLVLVVVGSKLGWFGKGEVVKVAIDKVVQKDVVELVSASGKIHPEVEVKLSSEVSGEVVELTVKEGDYIKKGQILCRIKPDILKSGYDRAIASLQAQRANLAAVQQQLIQQEASFKSIQATYTRNKQLFEKRVISAAEMEKSTAEYESTSAAIAAQRQNVNAAKFTIAQSQASVQEAGDNLARTTIYAPIDGVISLLSIELGERVVGTAQMAGTEIMRIANMNSMEVNVEVNENDINRVQVGNPATIEVDAFQARKFTGVVTEIASSSKSIGSSTSASSADQVTNFNVKVRIHPNSYEDILADKSVMSSPFRPGLSATAQIKTQQARGLVVPIQSVTVRADKDDLKDSVKLASSIHEYVFVTNGDEVKITKVKTGIQDEQHIIILSGLKAGEQVVSRPFDAITKTLQDKSKIEIVDKSSL</sequence>
<evidence type="ECO:0000313" key="6">
    <source>
        <dbReference type="EMBL" id="MBP3942889.1"/>
    </source>
</evidence>
<keyword evidence="2" id="KW-0175">Coiled coil</keyword>
<dbReference type="NCBIfam" id="TIGR01730">
    <property type="entry name" value="RND_mfp"/>
    <property type="match status" value="1"/>
</dbReference>
<dbReference type="InterPro" id="IPR058649">
    <property type="entry name" value="CzcB_C"/>
</dbReference>
<feature type="domain" description="CzcB-like C-terminal circularly permuted SH3-like" evidence="4">
    <location>
        <begin position="375"/>
        <end position="414"/>
    </location>
</feature>
<dbReference type="RefSeq" id="WP_353546375.1">
    <property type="nucleotide sequence ID" value="NZ_JAGKSB010000004.1"/>
</dbReference>
<dbReference type="PANTHER" id="PTHR30469:SF33">
    <property type="entry name" value="SLR1207 PROTEIN"/>
    <property type="match status" value="1"/>
</dbReference>
<evidence type="ECO:0000259" key="4">
    <source>
        <dbReference type="Pfam" id="PF25975"/>
    </source>
</evidence>
<dbReference type="SUPFAM" id="SSF111369">
    <property type="entry name" value="HlyD-like secretion proteins"/>
    <property type="match status" value="1"/>
</dbReference>
<dbReference type="Pfam" id="PF25975">
    <property type="entry name" value="CzcB_C"/>
    <property type="match status" value="1"/>
</dbReference>
<dbReference type="InterPro" id="IPR006143">
    <property type="entry name" value="RND_pump_MFP"/>
</dbReference>
<feature type="domain" description="YknX-like beta-barrel" evidence="5">
    <location>
        <begin position="243"/>
        <end position="312"/>
    </location>
</feature>
<protein>
    <submittedName>
        <fullName evidence="6">Efflux RND transporter periplasmic adaptor subunit</fullName>
    </submittedName>
</protein>
<feature type="domain" description="Multidrug resistance protein MdtA-like barrel-sandwich hybrid" evidence="3">
    <location>
        <begin position="66"/>
        <end position="225"/>
    </location>
</feature>
<dbReference type="Pfam" id="PF25990">
    <property type="entry name" value="Beta-barrel_YknX"/>
    <property type="match status" value="1"/>
</dbReference>